<evidence type="ECO:0000259" key="2">
    <source>
        <dbReference type="Pfam" id="PF20266"/>
    </source>
</evidence>
<protein>
    <recommendedName>
        <fullName evidence="2">Mab-21-like HhH/H2TH-like domain-containing protein</fullName>
    </recommendedName>
</protein>
<keyword evidence="4" id="KW-1185">Reference proteome</keyword>
<dbReference type="Proteomes" id="UP000440578">
    <property type="component" value="Unassembled WGS sequence"/>
</dbReference>
<dbReference type="Pfam" id="PF20266">
    <property type="entry name" value="Mab-21_C"/>
    <property type="match status" value="1"/>
</dbReference>
<reference evidence="3 4" key="1">
    <citation type="submission" date="2019-07" db="EMBL/GenBank/DDBJ databases">
        <title>Draft genome assembly of a fouling barnacle, Amphibalanus amphitrite (Darwin, 1854): The first reference genome for Thecostraca.</title>
        <authorList>
            <person name="Kim W."/>
        </authorList>
    </citation>
    <scope>NUCLEOTIDE SEQUENCE [LARGE SCALE GENOMIC DNA]</scope>
    <source>
        <strain evidence="3">SNU_AA5</strain>
        <tissue evidence="3">Soma without cirri and trophi</tissue>
    </source>
</reference>
<feature type="domain" description="Mab-21-like HhH/H2TH-like" evidence="2">
    <location>
        <begin position="2"/>
        <end position="72"/>
    </location>
</feature>
<dbReference type="AlphaFoldDB" id="A0A6A4VZ05"/>
<dbReference type="EMBL" id="VIIS01001287">
    <property type="protein sequence ID" value="KAF0300156.1"/>
    <property type="molecule type" value="Genomic_DNA"/>
</dbReference>
<evidence type="ECO:0000256" key="1">
    <source>
        <dbReference type="ARBA" id="ARBA00008307"/>
    </source>
</evidence>
<proteinExistence type="inferred from homology"/>
<sequence>MVKSYYAKTALLWLCEQTPKDDWTTVSQSVIKLLDFLDDAVDTGKLPCYFWSEVNLLRFTSQGDREVMKKALHDIRQNLNSHLAREFCVYKPGLQEMLTQTTTKLTERQAVEELAVDSGPVEGQAVAKAPHKQVCTRMIFEELFERLISRRKMNQSGVFS</sequence>
<dbReference type="Gene3D" id="1.10.1410.40">
    <property type="match status" value="1"/>
</dbReference>
<evidence type="ECO:0000313" key="3">
    <source>
        <dbReference type="EMBL" id="KAF0300156.1"/>
    </source>
</evidence>
<organism evidence="3 4">
    <name type="scientific">Amphibalanus amphitrite</name>
    <name type="common">Striped barnacle</name>
    <name type="synonym">Balanus amphitrite</name>
    <dbReference type="NCBI Taxonomy" id="1232801"/>
    <lineage>
        <taxon>Eukaryota</taxon>
        <taxon>Metazoa</taxon>
        <taxon>Ecdysozoa</taxon>
        <taxon>Arthropoda</taxon>
        <taxon>Crustacea</taxon>
        <taxon>Multicrustacea</taxon>
        <taxon>Cirripedia</taxon>
        <taxon>Thoracica</taxon>
        <taxon>Thoracicalcarea</taxon>
        <taxon>Balanomorpha</taxon>
        <taxon>Balanoidea</taxon>
        <taxon>Balanidae</taxon>
        <taxon>Amphibalaninae</taxon>
        <taxon>Amphibalanus</taxon>
    </lineage>
</organism>
<dbReference type="PANTHER" id="PTHR10656:SF42">
    <property type="entry name" value="CYCLIC GMP-AMP SYNTHASE-LIKE PROTEIN-RELATED"/>
    <property type="match status" value="1"/>
</dbReference>
<evidence type="ECO:0000313" key="4">
    <source>
        <dbReference type="Proteomes" id="UP000440578"/>
    </source>
</evidence>
<gene>
    <name evidence="3" type="ORF">FJT64_027282</name>
</gene>
<accession>A0A6A4VZ05</accession>
<comment type="similarity">
    <text evidence="1">Belongs to the mab-21 family.</text>
</comment>
<dbReference type="InterPro" id="IPR046906">
    <property type="entry name" value="Mab-21_HhH/H2TH-like"/>
</dbReference>
<comment type="caution">
    <text evidence="3">The sequence shown here is derived from an EMBL/GenBank/DDBJ whole genome shotgun (WGS) entry which is preliminary data.</text>
</comment>
<name>A0A6A4VZ05_AMPAM</name>
<dbReference type="PANTHER" id="PTHR10656">
    <property type="entry name" value="CELL FATE DETERMINING PROTEIN MAB21-RELATED"/>
    <property type="match status" value="1"/>
</dbReference>